<evidence type="ECO:0000256" key="11">
    <source>
        <dbReference type="ARBA" id="ARBA00022842"/>
    </source>
</evidence>
<comment type="pathway">
    <text evidence="3 20">Nucleotide-sugar biosynthesis; UDP-N-acetyl-alpha-D-glucosamine biosynthesis; UDP-N-acetyl-alpha-D-glucosamine from N-acetyl-alpha-D-glucosamine 1-phosphate: step 1/1.</text>
</comment>
<dbReference type="Gene3D" id="2.160.10.10">
    <property type="entry name" value="Hexapeptide repeat proteins"/>
    <property type="match status" value="1"/>
</dbReference>
<evidence type="ECO:0000256" key="12">
    <source>
        <dbReference type="ARBA" id="ARBA00022960"/>
    </source>
</evidence>
<dbReference type="Pfam" id="PF00483">
    <property type="entry name" value="NTP_transferase"/>
    <property type="match status" value="1"/>
</dbReference>
<feature type="binding site" evidence="20">
    <location>
        <position position="140"/>
    </location>
    <ligand>
        <name>UDP-N-acetyl-alpha-D-glucosamine</name>
        <dbReference type="ChEBI" id="CHEBI:57705"/>
    </ligand>
</feature>
<dbReference type="InterPro" id="IPR038009">
    <property type="entry name" value="GlmU_C_LbH"/>
</dbReference>
<keyword evidence="6 20" id="KW-0963">Cytoplasm</keyword>
<dbReference type="EC" id="2.3.1.157" evidence="20"/>
<dbReference type="GO" id="GO:0008360">
    <property type="term" value="P:regulation of cell shape"/>
    <property type="evidence" value="ECO:0007669"/>
    <property type="project" value="UniProtKB-KW"/>
</dbReference>
<dbReference type="RefSeq" id="WP_137053050.1">
    <property type="nucleotide sequence ID" value="NZ_JBNMRU010000170.1"/>
</dbReference>
<dbReference type="CDD" id="cd02540">
    <property type="entry name" value="GT2_GlmU_N_bac"/>
    <property type="match status" value="1"/>
</dbReference>
<evidence type="ECO:0000256" key="6">
    <source>
        <dbReference type="ARBA" id="ARBA00022490"/>
    </source>
</evidence>
<dbReference type="SUPFAM" id="SSF53448">
    <property type="entry name" value="Nucleotide-diphospho-sugar transferases"/>
    <property type="match status" value="1"/>
</dbReference>
<dbReference type="AlphaFoldDB" id="A0A4U2MMT5"/>
<dbReference type="Pfam" id="PF25087">
    <property type="entry name" value="GMPPB_C"/>
    <property type="match status" value="1"/>
</dbReference>
<feature type="active site" description="Proton acceptor" evidence="20">
    <location>
        <position position="363"/>
    </location>
</feature>
<feature type="binding site" evidence="20">
    <location>
        <position position="155"/>
    </location>
    <ligand>
        <name>UDP-N-acetyl-alpha-D-glucosamine</name>
        <dbReference type="ChEBI" id="CHEBI:57705"/>
    </ligand>
</feature>
<feature type="region of interest" description="N-acetyltransferase" evidence="20">
    <location>
        <begin position="252"/>
        <end position="459"/>
    </location>
</feature>
<dbReference type="EMBL" id="SZOM01000196">
    <property type="protein sequence ID" value="TKH12555.1"/>
    <property type="molecule type" value="Genomic_DNA"/>
</dbReference>
<dbReference type="InterPro" id="IPR050065">
    <property type="entry name" value="GlmU-like"/>
</dbReference>
<evidence type="ECO:0000256" key="1">
    <source>
        <dbReference type="ARBA" id="ARBA00004496"/>
    </source>
</evidence>
<keyword evidence="8 20" id="KW-0548">Nucleotidyltransferase</keyword>
<comment type="pathway">
    <text evidence="2 20">Nucleotide-sugar biosynthesis; UDP-N-acetyl-alpha-D-glucosamine biosynthesis; N-acetyl-alpha-D-glucosamine 1-phosphate from alpha-D-glucosamine 6-phosphate (route II): step 2/2.</text>
</comment>
<evidence type="ECO:0000256" key="7">
    <source>
        <dbReference type="ARBA" id="ARBA00022679"/>
    </source>
</evidence>
<comment type="catalytic activity">
    <reaction evidence="18 20">
        <text>N-acetyl-alpha-D-glucosamine 1-phosphate + UTP + H(+) = UDP-N-acetyl-alpha-D-glucosamine + diphosphate</text>
        <dbReference type="Rhea" id="RHEA:13509"/>
        <dbReference type="ChEBI" id="CHEBI:15378"/>
        <dbReference type="ChEBI" id="CHEBI:33019"/>
        <dbReference type="ChEBI" id="CHEBI:46398"/>
        <dbReference type="ChEBI" id="CHEBI:57705"/>
        <dbReference type="ChEBI" id="CHEBI:57776"/>
        <dbReference type="EC" id="2.7.7.23"/>
    </reaction>
</comment>
<comment type="pathway">
    <text evidence="20">Bacterial outer membrane biogenesis; LPS lipid A biosynthesis.</text>
</comment>
<dbReference type="InterPro" id="IPR029044">
    <property type="entry name" value="Nucleotide-diphossugar_trans"/>
</dbReference>
<evidence type="ECO:0000256" key="14">
    <source>
        <dbReference type="ARBA" id="ARBA00023268"/>
    </source>
</evidence>
<dbReference type="InterPro" id="IPR005835">
    <property type="entry name" value="NTP_transferase_dom"/>
</dbReference>
<keyword evidence="9 20" id="KW-0479">Metal-binding</keyword>
<comment type="similarity">
    <text evidence="4 20">In the C-terminal section; belongs to the transferase hexapeptide repeat family.</text>
</comment>
<evidence type="ECO:0000256" key="8">
    <source>
        <dbReference type="ARBA" id="ARBA00022695"/>
    </source>
</evidence>
<feature type="binding site" evidence="20">
    <location>
        <position position="333"/>
    </location>
    <ligand>
        <name>UDP-N-acetyl-alpha-D-glucosamine</name>
        <dbReference type="ChEBI" id="CHEBI:57705"/>
    </ligand>
</feature>
<feature type="binding site" evidence="20">
    <location>
        <position position="377"/>
    </location>
    <ligand>
        <name>UDP-N-acetyl-alpha-D-glucosamine</name>
        <dbReference type="ChEBI" id="CHEBI:57705"/>
    </ligand>
</feature>
<dbReference type="FunFam" id="3.90.550.10:FF:000006">
    <property type="entry name" value="Bifunctional protein GlmU"/>
    <property type="match status" value="1"/>
</dbReference>
<dbReference type="Proteomes" id="UP000306037">
    <property type="component" value="Unassembled WGS sequence"/>
</dbReference>
<evidence type="ECO:0000313" key="24">
    <source>
        <dbReference type="EMBL" id="TKI99362.1"/>
    </source>
</evidence>
<dbReference type="EMBL" id="SZON01000032">
    <property type="protein sequence ID" value="TKI99362.1"/>
    <property type="molecule type" value="Genomic_DNA"/>
</dbReference>
<reference evidence="25 26" key="1">
    <citation type="journal article" date="2019" name="Environ. Microbiol.">
        <title>An active ?-lactamase is a part of an orchestrated cell wall stress resistance network of Bacillus subtilis and related rhizosphere species.</title>
        <authorList>
            <person name="Bucher T."/>
            <person name="Keren-Paz A."/>
            <person name="Hausser J."/>
            <person name="Olender T."/>
            <person name="Cytryn E."/>
            <person name="Kolodkin-Gal I."/>
        </authorList>
    </citation>
    <scope>NUCLEOTIDE SEQUENCE [LARGE SCALE GENOMIC DNA]</scope>
    <source>
        <strain evidence="24 25">I5</strain>
        <strain evidence="23 26">I71</strain>
    </source>
</reference>
<feature type="binding site" evidence="20">
    <location>
        <position position="351"/>
    </location>
    <ligand>
        <name>UDP-N-acetyl-alpha-D-glucosamine</name>
        <dbReference type="ChEBI" id="CHEBI:57705"/>
    </ligand>
</feature>
<dbReference type="GO" id="GO:0071555">
    <property type="term" value="P:cell wall organization"/>
    <property type="evidence" value="ECO:0007669"/>
    <property type="project" value="UniProtKB-KW"/>
</dbReference>
<evidence type="ECO:0000256" key="17">
    <source>
        <dbReference type="ARBA" id="ARBA00048247"/>
    </source>
</evidence>
<evidence type="ECO:0000313" key="25">
    <source>
        <dbReference type="Proteomes" id="UP000305222"/>
    </source>
</evidence>
<keyword evidence="15 20" id="KW-0012">Acyltransferase</keyword>
<keyword evidence="11 20" id="KW-0460">Magnesium</keyword>
<evidence type="ECO:0000256" key="18">
    <source>
        <dbReference type="ARBA" id="ARBA00048493"/>
    </source>
</evidence>
<feature type="binding site" evidence="20">
    <location>
        <position position="228"/>
    </location>
    <ligand>
        <name>UDP-N-acetyl-alpha-D-glucosamine</name>
        <dbReference type="ChEBI" id="CHEBI:57705"/>
    </ligand>
</feature>
<protein>
    <recommendedName>
        <fullName evidence="20">Bifunctional protein GlmU</fullName>
    </recommendedName>
    <domain>
        <recommendedName>
            <fullName evidence="20">UDP-N-acetylglucosamine pyrophosphorylase</fullName>
            <ecNumber evidence="20">2.7.7.23</ecNumber>
        </recommendedName>
        <alternativeName>
            <fullName evidence="20">N-acetylglucosamine-1-phosphate uridyltransferase</fullName>
        </alternativeName>
    </domain>
    <domain>
        <recommendedName>
            <fullName evidence="20">Glucosamine-1-phosphate N-acetyltransferase</fullName>
            <ecNumber evidence="20">2.3.1.157</ecNumber>
        </recommendedName>
    </domain>
</protein>
<dbReference type="GO" id="GO:0005737">
    <property type="term" value="C:cytoplasm"/>
    <property type="evidence" value="ECO:0007669"/>
    <property type="project" value="UniProtKB-SubCell"/>
</dbReference>
<keyword evidence="14 20" id="KW-0511">Multifunctional enzyme</keyword>
<feature type="region of interest" description="Linker" evidence="20">
    <location>
        <begin position="231"/>
        <end position="251"/>
    </location>
</feature>
<evidence type="ECO:0000256" key="13">
    <source>
        <dbReference type="ARBA" id="ARBA00022984"/>
    </source>
</evidence>
<keyword evidence="16 20" id="KW-0961">Cell wall biogenesis/degradation</keyword>
<dbReference type="CDD" id="cd03353">
    <property type="entry name" value="LbH_GlmU_C"/>
    <property type="match status" value="1"/>
</dbReference>
<evidence type="ECO:0000256" key="5">
    <source>
        <dbReference type="ARBA" id="ARBA00007947"/>
    </source>
</evidence>
<evidence type="ECO:0000256" key="16">
    <source>
        <dbReference type="ARBA" id="ARBA00023316"/>
    </source>
</evidence>
<comment type="caution">
    <text evidence="20">Lacks conserved residue(s) required for the propagation of feature annotation.</text>
</comment>
<feature type="binding site" evidence="20">
    <location>
        <begin position="9"/>
        <end position="12"/>
    </location>
    <ligand>
        <name>UDP-N-acetyl-alpha-D-glucosamine</name>
        <dbReference type="ChEBI" id="CHEBI:57705"/>
    </ligand>
</feature>
<feature type="domain" description="Mannose-1-phosphate guanyltransferase C-terminal" evidence="22">
    <location>
        <begin position="266"/>
        <end position="352"/>
    </location>
</feature>
<comment type="cofactor">
    <cofactor evidence="20">
        <name>Mg(2+)</name>
        <dbReference type="ChEBI" id="CHEBI:18420"/>
    </cofactor>
    <text evidence="20">Binds 1 Mg(2+) ion per subunit.</text>
</comment>
<keyword evidence="10 20" id="KW-0677">Repeat</keyword>
<dbReference type="GO" id="GO:0009252">
    <property type="term" value="P:peptidoglycan biosynthetic process"/>
    <property type="evidence" value="ECO:0007669"/>
    <property type="project" value="UniProtKB-UniRule"/>
</dbReference>
<keyword evidence="13 20" id="KW-0573">Peptidoglycan synthesis</keyword>
<dbReference type="GO" id="GO:0009245">
    <property type="term" value="P:lipid A biosynthetic process"/>
    <property type="evidence" value="ECO:0007669"/>
    <property type="project" value="UniProtKB-UniRule"/>
</dbReference>
<dbReference type="Proteomes" id="UP000305222">
    <property type="component" value="Unassembled WGS sequence"/>
</dbReference>
<dbReference type="PANTHER" id="PTHR43584:SF3">
    <property type="entry name" value="BIFUNCTIONAL PROTEIN GLMU"/>
    <property type="match status" value="1"/>
</dbReference>
<feature type="binding site" evidence="20">
    <location>
        <position position="440"/>
    </location>
    <ligand>
        <name>acetyl-CoA</name>
        <dbReference type="ChEBI" id="CHEBI:57288"/>
    </ligand>
</feature>
<dbReference type="GO" id="GO:0000287">
    <property type="term" value="F:magnesium ion binding"/>
    <property type="evidence" value="ECO:0007669"/>
    <property type="project" value="UniProtKB-UniRule"/>
</dbReference>
<dbReference type="HAMAP" id="MF_01631">
    <property type="entry name" value="GlmU"/>
    <property type="match status" value="1"/>
</dbReference>
<dbReference type="GO" id="GO:0016020">
    <property type="term" value="C:membrane"/>
    <property type="evidence" value="ECO:0007669"/>
    <property type="project" value="GOC"/>
</dbReference>
<feature type="region of interest" description="Pyrophosphorylase" evidence="20">
    <location>
        <begin position="1"/>
        <end position="230"/>
    </location>
</feature>
<name>A0A4U2MMT5_9BACI</name>
<comment type="subcellular location">
    <subcellularLocation>
        <location evidence="1 20">Cytoplasm</location>
    </subcellularLocation>
</comment>
<dbReference type="PANTHER" id="PTHR43584">
    <property type="entry name" value="NUCLEOTIDYL TRANSFERASE"/>
    <property type="match status" value="1"/>
</dbReference>
<dbReference type="UniPathway" id="UPA00113">
    <property type="reaction ID" value="UER00532"/>
</dbReference>
<dbReference type="GO" id="GO:0019134">
    <property type="term" value="F:glucosamine-1-phosphate N-acetyltransferase activity"/>
    <property type="evidence" value="ECO:0007669"/>
    <property type="project" value="UniProtKB-UniRule"/>
</dbReference>
<evidence type="ECO:0000256" key="19">
    <source>
        <dbReference type="ARBA" id="ARBA00049628"/>
    </source>
</evidence>
<dbReference type="InterPro" id="IPR001451">
    <property type="entry name" value="Hexapep"/>
</dbReference>
<keyword evidence="7 20" id="KW-0808">Transferase</keyword>
<dbReference type="GO" id="GO:0003977">
    <property type="term" value="F:UDP-N-acetylglucosamine diphosphorylase activity"/>
    <property type="evidence" value="ECO:0007669"/>
    <property type="project" value="UniProtKB-UniRule"/>
</dbReference>
<dbReference type="UniPathway" id="UPA00973"/>
<accession>A0A4U2MMT5</accession>
<feature type="binding site" evidence="20">
    <location>
        <position position="170"/>
    </location>
    <ligand>
        <name>UDP-N-acetyl-alpha-D-glucosamine</name>
        <dbReference type="ChEBI" id="CHEBI:57705"/>
    </ligand>
</feature>
<feature type="binding site" evidence="20">
    <location>
        <position position="228"/>
    </location>
    <ligand>
        <name>Mg(2+)</name>
        <dbReference type="ChEBI" id="CHEBI:18420"/>
    </ligand>
</feature>
<organism evidence="23 26">
    <name type="scientific">Bacillus wiedmannii</name>
    <dbReference type="NCBI Taxonomy" id="1890302"/>
    <lineage>
        <taxon>Bacteria</taxon>
        <taxon>Bacillati</taxon>
        <taxon>Bacillota</taxon>
        <taxon>Bacilli</taxon>
        <taxon>Bacillales</taxon>
        <taxon>Bacillaceae</taxon>
        <taxon>Bacillus</taxon>
        <taxon>Bacillus cereus group</taxon>
    </lineage>
</organism>
<comment type="function">
    <text evidence="19 20">Catalyzes the last two sequential reactions in the de novo biosynthetic pathway for UDP-N-acetylglucosamine (UDP-GlcNAc). The C-terminal domain catalyzes the transfer of acetyl group from acetyl coenzyme A to glucosamine-1-phosphate (GlcN-1-P) to produce N-acetylglucosamine-1-phosphate (GlcNAc-1-P), which is converted into UDP-GlcNAc by the transfer of uridine 5-monophosphate (from uridine 5-triphosphate), a reaction catalyzed by the N-terminal domain.</text>
</comment>
<dbReference type="InterPro" id="IPR011004">
    <property type="entry name" value="Trimer_LpxA-like_sf"/>
</dbReference>
<evidence type="ECO:0000256" key="9">
    <source>
        <dbReference type="ARBA" id="ARBA00022723"/>
    </source>
</evidence>
<dbReference type="PROSITE" id="PS00101">
    <property type="entry name" value="HEXAPEP_TRANSFERASES"/>
    <property type="match status" value="1"/>
</dbReference>
<dbReference type="NCBIfam" id="NF010934">
    <property type="entry name" value="PRK14354.1"/>
    <property type="match status" value="1"/>
</dbReference>
<dbReference type="InterPro" id="IPR005882">
    <property type="entry name" value="Bifunctional_GlmU"/>
</dbReference>
<feature type="binding site" evidence="20">
    <location>
        <position position="23"/>
    </location>
    <ligand>
        <name>UDP-N-acetyl-alpha-D-glucosamine</name>
        <dbReference type="ChEBI" id="CHEBI:57705"/>
    </ligand>
</feature>
<comment type="subunit">
    <text evidence="20">Homotrimer.</text>
</comment>
<sequence>MSNRFAVILAAGKGTRMKSKLYKVLHPVCGKPMVQHVVDQVTQLGLQKLVTVVGHGAEMVQEQLGNVSEFALQAEQLGTAHAVDQAASVLANEEGTTLVICGDTPLITAETMEALLQQHKEAGAMATVLTAYIEEPAGYGRIVRNENGHVEKIVEHKDANEKELAIKEINTGTYCFDNKALFASLSKVSNDNVQGEYYLPDVIEILKNEGHIVSAYQTEHFDETLGVNDRVALSQAEIIMKNRINRKNMVNGVTIIDPSNTYISADAIIGSDTVLHPGTIIEGNAVIGSDCEIGPHTVIRDSEIGDRTTIRQSTVHDSKLGTEVSVGPFAHIRPDSVIGDEVRVGNFVEIKKTVFGNRSKASHLSYIGDAQVGEDVNLGCGSITVNYDGKNKFKTVIGNGVFIGCNSNLVAPVTVEDGAYVAAGSTITENVPSKALSVARARQVNKEDYVDQLLNKKKS</sequence>
<dbReference type="EC" id="2.7.7.23" evidence="20"/>
<evidence type="ECO:0000256" key="20">
    <source>
        <dbReference type="HAMAP-Rule" id="MF_01631"/>
    </source>
</evidence>
<gene>
    <name evidence="20 23" type="primary">glmU</name>
    <name evidence="23" type="ORF">FC694_21620</name>
    <name evidence="24" type="ORF">FC699_01425</name>
</gene>
<dbReference type="NCBIfam" id="TIGR01173">
    <property type="entry name" value="glmU"/>
    <property type="match status" value="1"/>
</dbReference>
<evidence type="ECO:0000313" key="23">
    <source>
        <dbReference type="EMBL" id="TKH12555.1"/>
    </source>
</evidence>
<evidence type="ECO:0000256" key="2">
    <source>
        <dbReference type="ARBA" id="ARBA00005166"/>
    </source>
</evidence>
<evidence type="ECO:0000256" key="15">
    <source>
        <dbReference type="ARBA" id="ARBA00023315"/>
    </source>
</evidence>
<evidence type="ECO:0000313" key="26">
    <source>
        <dbReference type="Proteomes" id="UP000306037"/>
    </source>
</evidence>
<dbReference type="Pfam" id="PF00132">
    <property type="entry name" value="Hexapep"/>
    <property type="match status" value="1"/>
</dbReference>
<evidence type="ECO:0000259" key="21">
    <source>
        <dbReference type="Pfam" id="PF00483"/>
    </source>
</evidence>
<dbReference type="InterPro" id="IPR018357">
    <property type="entry name" value="Hexapep_transf_CS"/>
</dbReference>
<dbReference type="Gene3D" id="3.90.550.10">
    <property type="entry name" value="Spore Coat Polysaccharide Biosynthesis Protein SpsA, Chain A"/>
    <property type="match status" value="1"/>
</dbReference>
<keyword evidence="12 20" id="KW-0133">Cell shape</keyword>
<comment type="catalytic activity">
    <reaction evidence="17 20">
        <text>alpha-D-glucosamine 1-phosphate + acetyl-CoA = N-acetyl-alpha-D-glucosamine 1-phosphate + CoA + H(+)</text>
        <dbReference type="Rhea" id="RHEA:13725"/>
        <dbReference type="ChEBI" id="CHEBI:15378"/>
        <dbReference type="ChEBI" id="CHEBI:57287"/>
        <dbReference type="ChEBI" id="CHEBI:57288"/>
        <dbReference type="ChEBI" id="CHEBI:57776"/>
        <dbReference type="ChEBI" id="CHEBI:58516"/>
        <dbReference type="EC" id="2.3.1.157"/>
    </reaction>
</comment>
<feature type="binding site" evidence="20">
    <location>
        <begin position="78"/>
        <end position="79"/>
    </location>
    <ligand>
        <name>UDP-N-acetyl-alpha-D-glucosamine</name>
        <dbReference type="ChEBI" id="CHEBI:57705"/>
    </ligand>
</feature>
<dbReference type="SUPFAM" id="SSF51161">
    <property type="entry name" value="Trimeric LpxA-like enzymes"/>
    <property type="match status" value="1"/>
</dbReference>
<feature type="domain" description="Nucleotidyl transferase" evidence="21">
    <location>
        <begin position="6"/>
        <end position="213"/>
    </location>
</feature>
<feature type="binding site" evidence="20">
    <location>
        <position position="366"/>
    </location>
    <ligand>
        <name>UDP-N-acetyl-alpha-D-glucosamine</name>
        <dbReference type="ChEBI" id="CHEBI:57705"/>
    </ligand>
</feature>
<feature type="binding site" evidence="20">
    <location>
        <position position="73"/>
    </location>
    <ligand>
        <name>UDP-N-acetyl-alpha-D-glucosamine</name>
        <dbReference type="ChEBI" id="CHEBI:57705"/>
    </ligand>
</feature>
<feature type="binding site" evidence="20">
    <location>
        <begin position="386"/>
        <end position="387"/>
    </location>
    <ligand>
        <name>acetyl-CoA</name>
        <dbReference type="ChEBI" id="CHEBI:57288"/>
    </ligand>
</feature>
<dbReference type="GO" id="GO:0006048">
    <property type="term" value="P:UDP-N-acetylglucosamine biosynthetic process"/>
    <property type="evidence" value="ECO:0007669"/>
    <property type="project" value="UniProtKB-UniPathway"/>
</dbReference>
<feature type="binding site" evidence="20">
    <location>
        <position position="423"/>
    </location>
    <ligand>
        <name>acetyl-CoA</name>
        <dbReference type="ChEBI" id="CHEBI:57288"/>
    </ligand>
</feature>
<proteinExistence type="inferred from homology"/>
<evidence type="ECO:0000256" key="10">
    <source>
        <dbReference type="ARBA" id="ARBA00022737"/>
    </source>
</evidence>
<evidence type="ECO:0000256" key="4">
    <source>
        <dbReference type="ARBA" id="ARBA00007707"/>
    </source>
</evidence>
<comment type="similarity">
    <text evidence="5 20">In the N-terminal section; belongs to the N-acetylglucosamine-1-phosphate uridyltransferase family.</text>
</comment>
<dbReference type="InterPro" id="IPR056729">
    <property type="entry name" value="GMPPB_C"/>
</dbReference>
<feature type="binding site" evidence="20">
    <location>
        <position position="103"/>
    </location>
    <ligand>
        <name>Mg(2+)</name>
        <dbReference type="ChEBI" id="CHEBI:18420"/>
    </ligand>
</feature>
<dbReference type="FunFam" id="2.160.10.10:FF:000016">
    <property type="entry name" value="Bifunctional protein GlmU"/>
    <property type="match status" value="1"/>
</dbReference>
<comment type="caution">
    <text evidence="23">The sequence shown here is derived from an EMBL/GenBank/DDBJ whole genome shotgun (WGS) entry which is preliminary data.</text>
</comment>
<evidence type="ECO:0000256" key="3">
    <source>
        <dbReference type="ARBA" id="ARBA00005208"/>
    </source>
</evidence>
<evidence type="ECO:0000259" key="22">
    <source>
        <dbReference type="Pfam" id="PF25087"/>
    </source>
</evidence>
<dbReference type="GO" id="GO:0000902">
    <property type="term" value="P:cell morphogenesis"/>
    <property type="evidence" value="ECO:0007669"/>
    <property type="project" value="UniProtKB-UniRule"/>
</dbReference>